<evidence type="ECO:0000256" key="6">
    <source>
        <dbReference type="SAM" id="MobiDB-lite"/>
    </source>
</evidence>
<feature type="region of interest" description="Disordered" evidence="6">
    <location>
        <begin position="538"/>
        <end position="562"/>
    </location>
</feature>
<dbReference type="InterPro" id="IPR051608">
    <property type="entry name" value="RQC_Subunit_NEMF"/>
</dbReference>
<dbReference type="Gene3D" id="2.30.310.10">
    <property type="entry name" value="ibrinogen binding protein from staphylococcus aureus domain"/>
    <property type="match status" value="1"/>
</dbReference>
<reference evidence="8" key="1">
    <citation type="submission" date="2018-12" db="EMBL/GenBank/DDBJ databases">
        <title>Novel natural products biosynthetic potential of the class Ktedonobacteria.</title>
        <authorList>
            <person name="Zheng Y."/>
            <person name="Saitou A."/>
            <person name="Wang C.M."/>
            <person name="Toyoda A."/>
            <person name="Minakuchi Y."/>
            <person name="Sekiguchi Y."/>
            <person name="Ueda K."/>
            <person name="Takano H."/>
            <person name="Sakai Y."/>
            <person name="Yokota A."/>
            <person name="Yabe S."/>
        </authorList>
    </citation>
    <scope>NUCLEOTIDE SEQUENCE</scope>
    <source>
        <strain evidence="8">A3-2</strain>
    </source>
</reference>
<comment type="function">
    <text evidence="5">Key component of the ribosome quality control system (RQC), a ribosome-associated complex that mediates the extraction of incompletely synthesized nascent chains from stalled ribosomes and their subsequent degradation. RqcH recruits Ala-charged tRNA, and with RqcP directs the elongation of stalled nascent chains on 50S ribosomal subunits, leading to non-templated C-terminal alanine extensions (Ala tail). The Ala tail promotes nascent chain degradation. May add between 1 and at least 8 Ala residues. Binds to stalled 50S ribosomal subunits.</text>
</comment>
<keyword evidence="4 5" id="KW-0648">Protein biosynthesis</keyword>
<feature type="compositionally biased region" description="Acidic residues" evidence="6">
    <location>
        <begin position="123"/>
        <end position="132"/>
    </location>
</feature>
<protein>
    <recommendedName>
        <fullName evidence="5">Rqc2 homolog RqcH</fullName>
        <shortName evidence="5">RqcH</shortName>
    </recommendedName>
</protein>
<keyword evidence="2 5" id="KW-0699">rRNA-binding</keyword>
<evidence type="ECO:0000259" key="7">
    <source>
        <dbReference type="Pfam" id="PF05670"/>
    </source>
</evidence>
<dbReference type="EMBL" id="AP019377">
    <property type="protein sequence ID" value="BBH95532.1"/>
    <property type="molecule type" value="Genomic_DNA"/>
</dbReference>
<keyword evidence="3 5" id="KW-0694">RNA-binding</keyword>
<dbReference type="GO" id="GO:0019843">
    <property type="term" value="F:rRNA binding"/>
    <property type="evidence" value="ECO:0007669"/>
    <property type="project" value="UniProtKB-UniRule"/>
</dbReference>
<dbReference type="InterPro" id="IPR008532">
    <property type="entry name" value="NFACT_RNA-bd"/>
</dbReference>
<dbReference type="GO" id="GO:0072344">
    <property type="term" value="P:rescue of stalled ribosome"/>
    <property type="evidence" value="ECO:0007669"/>
    <property type="project" value="UniProtKB-UniRule"/>
</dbReference>
<dbReference type="InterPro" id="IPR043682">
    <property type="entry name" value="RqcH_bacterial"/>
</dbReference>
<dbReference type="GO" id="GO:0000049">
    <property type="term" value="F:tRNA binding"/>
    <property type="evidence" value="ECO:0007669"/>
    <property type="project" value="UniProtKB-UniRule"/>
</dbReference>
<evidence type="ECO:0000256" key="5">
    <source>
        <dbReference type="HAMAP-Rule" id="MF_00844"/>
    </source>
</evidence>
<dbReference type="PANTHER" id="PTHR15239">
    <property type="entry name" value="NUCLEAR EXPORT MEDIATOR FACTOR NEMF"/>
    <property type="match status" value="1"/>
</dbReference>
<gene>
    <name evidence="8" type="primary">fbpA</name>
    <name evidence="5" type="synonym">rqcH</name>
    <name evidence="8" type="ORF">KTA_37310</name>
</gene>
<evidence type="ECO:0000256" key="1">
    <source>
        <dbReference type="ARBA" id="ARBA00022555"/>
    </source>
</evidence>
<keyword evidence="5" id="KW-0175">Coiled coil</keyword>
<proteinExistence type="inferred from homology"/>
<sequence length="680" mass="76024">MYVDAITLAAVADELRALLIGARVETIIPPTEHSIAIECYCPPRPGVDEKGQKRWLYLSAHPQLARLHLTLRKPPRIVPEPPPFVMLLRKYLEGARLEAVEQPRWERVLDLVFRARLRSDDEDELQALDPDEQPGGSNQGVTTMPTADYQRLHLIAEIMGRTSNIVLCNEEGLILGCHKRIGSEINRYRVIVPNVPYVPPPPQQRHFAGQLLPRLEPTTVTAAQLAIIPGNEGGESMSAEGGETLKAPRRSREESPRLWQLLVRHLLGFSPLLAREAVYRALGDSEAGLDLSQEQWEELAWNIRDLATLYDTHRWRPQLVERLEEASAAGAGAEEQTIPLAFAPYVLEQYSTLAGVRIRESSSINILIDDFYARSEWLDALESRKAPLRRLLQAQIERCRRRAAALEEEQQALAGAENYRRQGELLLTFQHEIERGQTQVSLPDLFAADNLQNHQDDLPKVTIELDPRLDAVGNANRLFARYQKMRRAAALLPEQIERNQAELATLEQLLTDLTLAETPEEIELVKAEIQAAGYLHEKKGPEGQTKASKKKAGRGKAVPPGGGVPLYVQSRDGFTILVGRNSRQNEEVTFHQASGNDIWLHARGVPGAHVIIKTAGRQVPQSTLEQAASLAAYYSQARGNSSVPVDYTLQRYVRHMKGGGPGMVVYDHERTIYARPSALT</sequence>
<feature type="region of interest" description="Disordered" evidence="6">
    <location>
        <begin position="123"/>
        <end position="143"/>
    </location>
</feature>
<keyword evidence="1 5" id="KW-0820">tRNA-binding</keyword>
<feature type="coiled-coil region" evidence="5">
    <location>
        <begin position="389"/>
        <end position="416"/>
    </location>
</feature>
<comment type="subunit">
    <text evidence="5">Associates with stalled 50S ribosomal subunits. Binds to RqcP.</text>
</comment>
<dbReference type="Pfam" id="PF05670">
    <property type="entry name" value="NFACT-R_1"/>
    <property type="match status" value="1"/>
</dbReference>
<dbReference type="PANTHER" id="PTHR15239:SF6">
    <property type="entry name" value="RIBOSOME QUALITY CONTROL COMPLEX SUBUNIT NEMF"/>
    <property type="match status" value="1"/>
</dbReference>
<evidence type="ECO:0000256" key="4">
    <source>
        <dbReference type="ARBA" id="ARBA00022917"/>
    </source>
</evidence>
<dbReference type="GO" id="GO:0043023">
    <property type="term" value="F:ribosomal large subunit binding"/>
    <property type="evidence" value="ECO:0007669"/>
    <property type="project" value="UniProtKB-UniRule"/>
</dbReference>
<evidence type="ECO:0000313" key="8">
    <source>
        <dbReference type="EMBL" id="BBH95532.1"/>
    </source>
</evidence>
<feature type="region of interest" description="Disordered" evidence="6">
    <location>
        <begin position="231"/>
        <end position="250"/>
    </location>
</feature>
<name>A0A455T7V8_9CHLR</name>
<evidence type="ECO:0000256" key="2">
    <source>
        <dbReference type="ARBA" id="ARBA00022730"/>
    </source>
</evidence>
<organism evidence="8">
    <name type="scientific">Thermogemmatispora argillosa</name>
    <dbReference type="NCBI Taxonomy" id="2045280"/>
    <lineage>
        <taxon>Bacteria</taxon>
        <taxon>Bacillati</taxon>
        <taxon>Chloroflexota</taxon>
        <taxon>Ktedonobacteria</taxon>
        <taxon>Thermogemmatisporales</taxon>
        <taxon>Thermogemmatisporaceae</taxon>
        <taxon>Thermogemmatispora</taxon>
    </lineage>
</organism>
<dbReference type="AlphaFoldDB" id="A0A455T7V8"/>
<dbReference type="Pfam" id="PF05833">
    <property type="entry name" value="NFACT_N"/>
    <property type="match status" value="2"/>
</dbReference>
<comment type="similarity">
    <text evidence="5">Belongs to the NEMF family.</text>
</comment>
<evidence type="ECO:0000256" key="3">
    <source>
        <dbReference type="ARBA" id="ARBA00022884"/>
    </source>
</evidence>
<dbReference type="GO" id="GO:1990112">
    <property type="term" value="C:RQC complex"/>
    <property type="evidence" value="ECO:0007669"/>
    <property type="project" value="TreeGrafter"/>
</dbReference>
<accession>A0A455T7V8</accession>
<dbReference type="HAMAP" id="MF_00844_B">
    <property type="entry name" value="RqcH_B"/>
    <property type="match status" value="1"/>
</dbReference>
<feature type="domain" description="NFACT RNA-binding" evidence="7">
    <location>
        <begin position="567"/>
        <end position="656"/>
    </location>
</feature>